<protein>
    <submittedName>
        <fullName evidence="1">DUF4292 domain-containing protein</fullName>
    </submittedName>
</protein>
<dbReference type="EMBL" id="SIRT01000005">
    <property type="protein sequence ID" value="TBN03885.1"/>
    <property type="molecule type" value="Genomic_DNA"/>
</dbReference>
<dbReference type="OrthoDB" id="849114at2"/>
<keyword evidence="2" id="KW-1185">Reference proteome</keyword>
<organism evidence="1 2">
    <name type="scientific">Hyunsoonleella flava</name>
    <dbReference type="NCBI Taxonomy" id="2527939"/>
    <lineage>
        <taxon>Bacteria</taxon>
        <taxon>Pseudomonadati</taxon>
        <taxon>Bacteroidota</taxon>
        <taxon>Flavobacteriia</taxon>
        <taxon>Flavobacteriales</taxon>
        <taxon>Flavobacteriaceae</taxon>
    </lineage>
</organism>
<reference evidence="1 2" key="1">
    <citation type="submission" date="2019-02" db="EMBL/GenBank/DDBJ databases">
        <title>Hyunsoonleella sp., isolated from marine sediment.</title>
        <authorList>
            <person name="Liu B.-T."/>
        </authorList>
    </citation>
    <scope>NUCLEOTIDE SEQUENCE [LARGE SCALE GENOMIC DNA]</scope>
    <source>
        <strain evidence="1 2">T58</strain>
    </source>
</reference>
<evidence type="ECO:0000313" key="2">
    <source>
        <dbReference type="Proteomes" id="UP000291142"/>
    </source>
</evidence>
<comment type="caution">
    <text evidence="1">The sequence shown here is derived from an EMBL/GenBank/DDBJ whole genome shotgun (WGS) entry which is preliminary data.</text>
</comment>
<dbReference type="PROSITE" id="PS51257">
    <property type="entry name" value="PROKAR_LIPOPROTEIN"/>
    <property type="match status" value="1"/>
</dbReference>
<name>A0A4Q9FE09_9FLAO</name>
<sequence>MRPQILKYKHLITLLYVALFLVFTGCKSSKTVTGGDSNLKLSTKQLIKENSKKSPDFKTLQSKLKITYSEGDKKQSHTVSYRMEKDKVLWMSATFGVIRAKITPEAVAFYNKLDNTYFEGDFEYFSKMLGTDLDFEKVQNIILGEALFNLKDENYRLSLHEGNYLLQPKNQRELFEIFFHINPSLFKVTRQELSQIKERRQLLIDYLAHQEVDNQVLPEHVKVIAVEGTEEMIAELEFKSVSLNEDLRFPFKIPSGFKKIDL</sequence>
<dbReference type="InterPro" id="IPR025634">
    <property type="entry name" value="DUF4292"/>
</dbReference>
<evidence type="ECO:0000313" key="1">
    <source>
        <dbReference type="EMBL" id="TBN03885.1"/>
    </source>
</evidence>
<proteinExistence type="predicted"/>
<dbReference type="Proteomes" id="UP000291142">
    <property type="component" value="Unassembled WGS sequence"/>
</dbReference>
<accession>A0A4Q9FE09</accession>
<dbReference type="Gene3D" id="2.50.20.10">
    <property type="entry name" value="Lipoprotein localisation LolA/LolB/LppX"/>
    <property type="match status" value="1"/>
</dbReference>
<dbReference type="Pfam" id="PF14125">
    <property type="entry name" value="DUF4292"/>
    <property type="match status" value="1"/>
</dbReference>
<dbReference type="AlphaFoldDB" id="A0A4Q9FE09"/>
<dbReference type="RefSeq" id="WP_130963957.1">
    <property type="nucleotide sequence ID" value="NZ_SIRT01000005.1"/>
</dbReference>
<gene>
    <name evidence="1" type="ORF">EYD45_07635</name>
</gene>